<name>A0AA45KFC4_9LACT</name>
<accession>A0AA45KFC4</accession>
<dbReference type="RefSeq" id="WP_075525431.1">
    <property type="nucleotide sequence ID" value="NZ_BNDT01000003.1"/>
</dbReference>
<dbReference type="Proteomes" id="UP000663608">
    <property type="component" value="Chromosome"/>
</dbReference>
<reference evidence="2 3" key="1">
    <citation type="submission" date="2021-02" db="EMBL/GenBank/DDBJ databases">
        <title>Complete genome sequence of Lactococcus lactis strain K_LL004.</title>
        <authorList>
            <person name="Kim H.B."/>
        </authorList>
    </citation>
    <scope>NUCLEOTIDE SEQUENCE [LARGE SCALE GENOMIC DNA]</scope>
    <source>
        <strain evidence="2 3">K_LL004</strain>
    </source>
</reference>
<organism evidence="2 3">
    <name type="scientific">Lactococcus taiwanensis</name>
    <dbReference type="NCBI Taxonomy" id="1151742"/>
    <lineage>
        <taxon>Bacteria</taxon>
        <taxon>Bacillati</taxon>
        <taxon>Bacillota</taxon>
        <taxon>Bacilli</taxon>
        <taxon>Lactobacillales</taxon>
        <taxon>Streptococcaceae</taxon>
        <taxon>Lactococcus</taxon>
    </lineage>
</organism>
<evidence type="ECO:0000313" key="3">
    <source>
        <dbReference type="Proteomes" id="UP000663608"/>
    </source>
</evidence>
<keyword evidence="3" id="KW-1185">Reference proteome</keyword>
<dbReference type="EMBL" id="CP070872">
    <property type="protein sequence ID" value="QSE76252.1"/>
    <property type="molecule type" value="Genomic_DNA"/>
</dbReference>
<sequence length="176" mass="20198">MKWSLNELTKKKQIEFIEKLKLQEVLATRSTEVLDSTAVETQGEVSYDDGLFYLNYHLKTVLTLPSSRSLKPVDYPLDVVVSEIFTTQDHLAQNPELLENDLIIVLEKELIDLDESVVDNILLEIPLQILAENEENEALPAGKFWSVLTEEDYQRQQEEKKVEKKSPFSGLDGLFD</sequence>
<dbReference type="AlphaFoldDB" id="A0AA45KFC4"/>
<dbReference type="InterPro" id="IPR003772">
    <property type="entry name" value="YceD"/>
</dbReference>
<feature type="region of interest" description="Disordered" evidence="1">
    <location>
        <begin position="156"/>
        <end position="176"/>
    </location>
</feature>
<dbReference type="KEGG" id="lti:JW886_07210"/>
<gene>
    <name evidence="2" type="ORF">JW886_07210</name>
</gene>
<protein>
    <submittedName>
        <fullName evidence="2">DUF177 domain-containing protein</fullName>
    </submittedName>
</protein>
<proteinExistence type="predicted"/>
<feature type="compositionally biased region" description="Basic and acidic residues" evidence="1">
    <location>
        <begin position="156"/>
        <end position="166"/>
    </location>
</feature>
<evidence type="ECO:0000256" key="1">
    <source>
        <dbReference type="SAM" id="MobiDB-lite"/>
    </source>
</evidence>
<evidence type="ECO:0000313" key="2">
    <source>
        <dbReference type="EMBL" id="QSE76252.1"/>
    </source>
</evidence>
<dbReference type="Pfam" id="PF02620">
    <property type="entry name" value="YceD"/>
    <property type="match status" value="1"/>
</dbReference>